<evidence type="ECO:0000259" key="1">
    <source>
        <dbReference type="PROSITE" id="PS51819"/>
    </source>
</evidence>
<gene>
    <name evidence="2" type="ORF">JKV55_08640</name>
</gene>
<dbReference type="Gene3D" id="3.10.180.10">
    <property type="entry name" value="2,3-Dihydroxybiphenyl 1,2-Dioxygenase, domain 1"/>
    <property type="match status" value="1"/>
</dbReference>
<evidence type="ECO:0000313" key="3">
    <source>
        <dbReference type="Proteomes" id="UP000638570"/>
    </source>
</evidence>
<organism evidence="2 3">
    <name type="scientific">Zobellella iuensis</name>
    <dbReference type="NCBI Taxonomy" id="2803811"/>
    <lineage>
        <taxon>Bacteria</taxon>
        <taxon>Pseudomonadati</taxon>
        <taxon>Pseudomonadota</taxon>
        <taxon>Gammaproteobacteria</taxon>
        <taxon>Aeromonadales</taxon>
        <taxon>Aeromonadaceae</taxon>
        <taxon>Zobellella</taxon>
    </lineage>
</organism>
<dbReference type="PROSITE" id="PS51819">
    <property type="entry name" value="VOC"/>
    <property type="match status" value="1"/>
</dbReference>
<name>A0ABS1QRA3_9GAMM</name>
<comment type="caution">
    <text evidence="2">The sequence shown here is derived from an EMBL/GenBank/DDBJ whole genome shotgun (WGS) entry which is preliminary data.</text>
</comment>
<accession>A0ABS1QRA3</accession>
<evidence type="ECO:0000313" key="2">
    <source>
        <dbReference type="EMBL" id="MBL1377396.1"/>
    </source>
</evidence>
<dbReference type="EMBL" id="JAERTZ010000018">
    <property type="protein sequence ID" value="MBL1377396.1"/>
    <property type="molecule type" value="Genomic_DNA"/>
</dbReference>
<sequence length="124" mass="13668">MTQSLRFGGGRNIALKVPPHQFEATVAFYRDVLALRQVDKQPPSVAFEFGACRLWIDQVPGLSQAETWLEVVTNDLEGAAAHLQAAGVVRRDEIEPLPEGFAAFWIANPAQIIHLLCQDEASLD</sequence>
<dbReference type="Proteomes" id="UP000638570">
    <property type="component" value="Unassembled WGS sequence"/>
</dbReference>
<dbReference type="InterPro" id="IPR037523">
    <property type="entry name" value="VOC_core"/>
</dbReference>
<proteinExistence type="predicted"/>
<protein>
    <recommendedName>
        <fullName evidence="1">VOC domain-containing protein</fullName>
    </recommendedName>
</protein>
<dbReference type="RefSeq" id="WP_202084204.1">
    <property type="nucleotide sequence ID" value="NZ_JAERTZ010000018.1"/>
</dbReference>
<dbReference type="InterPro" id="IPR029068">
    <property type="entry name" value="Glyas_Bleomycin-R_OHBP_Dase"/>
</dbReference>
<dbReference type="SUPFAM" id="SSF54593">
    <property type="entry name" value="Glyoxalase/Bleomycin resistance protein/Dihydroxybiphenyl dioxygenase"/>
    <property type="match status" value="1"/>
</dbReference>
<feature type="domain" description="VOC" evidence="1">
    <location>
        <begin position="10"/>
        <end position="119"/>
    </location>
</feature>
<reference evidence="3" key="1">
    <citation type="submission" date="2021-01" db="EMBL/GenBank/DDBJ databases">
        <title>Genome public.</title>
        <authorList>
            <person name="Liu C."/>
            <person name="Sun Q."/>
        </authorList>
    </citation>
    <scope>NUCLEOTIDE SEQUENCE [LARGE SCALE GENOMIC DNA]</scope>
    <source>
        <strain evidence="3">CGMCC 1.18722</strain>
    </source>
</reference>
<keyword evidence="3" id="KW-1185">Reference proteome</keyword>